<dbReference type="EMBL" id="JBHLZU010000021">
    <property type="protein sequence ID" value="MFB9907512.1"/>
    <property type="molecule type" value="Genomic_DNA"/>
</dbReference>
<accession>A0ABV6A2X1</accession>
<evidence type="ECO:0000313" key="1">
    <source>
        <dbReference type="EMBL" id="MFB9907512.1"/>
    </source>
</evidence>
<proteinExistence type="predicted"/>
<organism evidence="1 2">
    <name type="scientific">Allokutzneria oryzae</name>
    <dbReference type="NCBI Taxonomy" id="1378989"/>
    <lineage>
        <taxon>Bacteria</taxon>
        <taxon>Bacillati</taxon>
        <taxon>Actinomycetota</taxon>
        <taxon>Actinomycetes</taxon>
        <taxon>Pseudonocardiales</taxon>
        <taxon>Pseudonocardiaceae</taxon>
        <taxon>Allokutzneria</taxon>
    </lineage>
</organism>
<gene>
    <name evidence="1" type="ORF">ACFFQA_26570</name>
</gene>
<protein>
    <submittedName>
        <fullName evidence="1">Uncharacterized protein</fullName>
    </submittedName>
</protein>
<reference evidence="1 2" key="1">
    <citation type="submission" date="2024-09" db="EMBL/GenBank/DDBJ databases">
        <authorList>
            <person name="Sun Q."/>
            <person name="Mori K."/>
        </authorList>
    </citation>
    <scope>NUCLEOTIDE SEQUENCE [LARGE SCALE GENOMIC DNA]</scope>
    <source>
        <strain evidence="1 2">TBRC 7907</strain>
    </source>
</reference>
<sequence length="70" mass="7522">MTVSPITPGGPSRVRRSRASGGAVLRRIEGLVVVFVSYTLDARRAVRLLDRTPPERVDVLAADGPRPAGR</sequence>
<evidence type="ECO:0000313" key="2">
    <source>
        <dbReference type="Proteomes" id="UP001589693"/>
    </source>
</evidence>
<keyword evidence="2" id="KW-1185">Reference proteome</keyword>
<dbReference type="RefSeq" id="WP_377857812.1">
    <property type="nucleotide sequence ID" value="NZ_JBHLZU010000021.1"/>
</dbReference>
<name>A0ABV6A2X1_9PSEU</name>
<dbReference type="Proteomes" id="UP001589693">
    <property type="component" value="Unassembled WGS sequence"/>
</dbReference>
<comment type="caution">
    <text evidence="1">The sequence shown here is derived from an EMBL/GenBank/DDBJ whole genome shotgun (WGS) entry which is preliminary data.</text>
</comment>